<dbReference type="InterPro" id="IPR009962">
    <property type="entry name" value="DUF1488"/>
</dbReference>
<evidence type="ECO:0000313" key="2">
    <source>
        <dbReference type="Proteomes" id="UP000323300"/>
    </source>
</evidence>
<sequence>MTLTFPNRSRSYDEAGQHIRFLGYDGMFEIPFRVEIEALPNPNRATAEAGYLAAFDAARDSILDVARKAYSRGRKNLCVLTSADFRHQTSRRL</sequence>
<evidence type="ECO:0000313" key="1">
    <source>
        <dbReference type="EMBL" id="SFL13630.1"/>
    </source>
</evidence>
<reference evidence="1 2" key="1">
    <citation type="submission" date="2016-10" db="EMBL/GenBank/DDBJ databases">
        <authorList>
            <person name="Varghese N."/>
            <person name="Submissions S."/>
        </authorList>
    </citation>
    <scope>NUCLEOTIDE SEQUENCE [LARGE SCALE GENOMIC DNA]</scope>
    <source>
        <strain evidence="1 2">DSM 21822</strain>
    </source>
</reference>
<dbReference type="Proteomes" id="UP000323300">
    <property type="component" value="Unassembled WGS sequence"/>
</dbReference>
<evidence type="ECO:0008006" key="3">
    <source>
        <dbReference type="Google" id="ProtNLM"/>
    </source>
</evidence>
<protein>
    <recommendedName>
        <fullName evidence="3">DUF1488 domain-containing protein</fullName>
    </recommendedName>
</protein>
<gene>
    <name evidence="1" type="ORF">SAMN04488498_13825</name>
</gene>
<name>A0A1I4F8K9_9HYPH</name>
<proteinExistence type="predicted"/>
<dbReference type="EMBL" id="FOSL01000038">
    <property type="protein sequence ID" value="SFL13630.1"/>
    <property type="molecule type" value="Genomic_DNA"/>
</dbReference>
<dbReference type="RefSeq" id="WP_149764038.1">
    <property type="nucleotide sequence ID" value="NZ_BSPE01000004.1"/>
</dbReference>
<keyword evidence="2" id="KW-1185">Reference proteome</keyword>
<accession>A0A1I4F8K9</accession>
<dbReference type="AlphaFoldDB" id="A0A1I4F8K9"/>
<dbReference type="OrthoDB" id="7360668at2"/>
<organism evidence="1 2">
    <name type="scientific">Neomesorhizobium albiziae</name>
    <dbReference type="NCBI Taxonomy" id="335020"/>
    <lineage>
        <taxon>Bacteria</taxon>
        <taxon>Pseudomonadati</taxon>
        <taxon>Pseudomonadota</taxon>
        <taxon>Alphaproteobacteria</taxon>
        <taxon>Hyphomicrobiales</taxon>
        <taxon>Phyllobacteriaceae</taxon>
        <taxon>Neomesorhizobium</taxon>
    </lineage>
</organism>
<dbReference type="Pfam" id="PF07369">
    <property type="entry name" value="DUF1488"/>
    <property type="match status" value="1"/>
</dbReference>